<dbReference type="SUPFAM" id="SSF82829">
    <property type="entry name" value="MesJ substrate recognition domain-like"/>
    <property type="match status" value="1"/>
</dbReference>
<dbReference type="InterPro" id="IPR014729">
    <property type="entry name" value="Rossmann-like_a/b/a_fold"/>
</dbReference>
<evidence type="ECO:0000259" key="7">
    <source>
        <dbReference type="Pfam" id="PF01171"/>
    </source>
</evidence>
<evidence type="ECO:0000256" key="3">
    <source>
        <dbReference type="ARBA" id="ARBA00022741"/>
    </source>
</evidence>
<keyword evidence="6" id="KW-0963">Cytoplasm</keyword>
<evidence type="ECO:0000313" key="8">
    <source>
        <dbReference type="EMBL" id="MBM3332898.1"/>
    </source>
</evidence>
<keyword evidence="1 6" id="KW-0436">Ligase</keyword>
<dbReference type="GO" id="GO:0032267">
    <property type="term" value="F:tRNA(Ile)-lysidine synthase activity"/>
    <property type="evidence" value="ECO:0007669"/>
    <property type="project" value="UniProtKB-EC"/>
</dbReference>
<evidence type="ECO:0000313" key="9">
    <source>
        <dbReference type="Proteomes" id="UP000779900"/>
    </source>
</evidence>
<protein>
    <recommendedName>
        <fullName evidence="6">tRNA(Ile)-lysidine synthase</fullName>
        <ecNumber evidence="6">6.3.4.19</ecNumber>
    </recommendedName>
    <alternativeName>
        <fullName evidence="6">tRNA(Ile)-2-lysyl-cytidine synthase</fullName>
    </alternativeName>
    <alternativeName>
        <fullName evidence="6">tRNA(Ile)-lysidine synthetase</fullName>
    </alternativeName>
</protein>
<dbReference type="EMBL" id="VGIR01000164">
    <property type="protein sequence ID" value="MBM3332898.1"/>
    <property type="molecule type" value="Genomic_DNA"/>
</dbReference>
<evidence type="ECO:0000256" key="2">
    <source>
        <dbReference type="ARBA" id="ARBA00022694"/>
    </source>
</evidence>
<proteinExistence type="inferred from homology"/>
<dbReference type="EC" id="6.3.4.19" evidence="6"/>
<dbReference type="CDD" id="cd01992">
    <property type="entry name" value="TilS_N"/>
    <property type="match status" value="1"/>
</dbReference>
<dbReference type="PANTHER" id="PTHR43033">
    <property type="entry name" value="TRNA(ILE)-LYSIDINE SYNTHASE-RELATED"/>
    <property type="match status" value="1"/>
</dbReference>
<name>A0A937XGD2_UNCW3</name>
<organism evidence="8 9">
    <name type="scientific">candidate division WOR-3 bacterium</name>
    <dbReference type="NCBI Taxonomy" id="2052148"/>
    <lineage>
        <taxon>Bacteria</taxon>
        <taxon>Bacteria division WOR-3</taxon>
    </lineage>
</organism>
<dbReference type="SUPFAM" id="SSF52402">
    <property type="entry name" value="Adenine nucleotide alpha hydrolases-like"/>
    <property type="match status" value="1"/>
</dbReference>
<keyword evidence="2 6" id="KW-0819">tRNA processing</keyword>
<dbReference type="HAMAP" id="MF_01161">
    <property type="entry name" value="tRNA_Ile_lys_synt"/>
    <property type="match status" value="1"/>
</dbReference>
<dbReference type="Gene3D" id="1.20.59.20">
    <property type="match status" value="1"/>
</dbReference>
<dbReference type="InterPro" id="IPR011063">
    <property type="entry name" value="TilS/TtcA_N"/>
</dbReference>
<comment type="domain">
    <text evidence="6">The N-terminal region contains the highly conserved SGGXDS motif, predicted to be a P-loop motif involved in ATP binding.</text>
</comment>
<dbReference type="GO" id="GO:0005524">
    <property type="term" value="F:ATP binding"/>
    <property type="evidence" value="ECO:0007669"/>
    <property type="project" value="UniProtKB-UniRule"/>
</dbReference>
<comment type="caution">
    <text evidence="8">The sequence shown here is derived from an EMBL/GenBank/DDBJ whole genome shotgun (WGS) entry which is preliminary data.</text>
</comment>
<evidence type="ECO:0000256" key="6">
    <source>
        <dbReference type="HAMAP-Rule" id="MF_01161"/>
    </source>
</evidence>
<comment type="function">
    <text evidence="6">Ligates lysine onto the cytidine present at position 34 of the AUA codon-specific tRNA(Ile) that contains the anticodon CAU, in an ATP-dependent manner. Cytidine is converted to lysidine, thus changing the amino acid specificity of the tRNA from methionine to isoleucine.</text>
</comment>
<gene>
    <name evidence="6 8" type="primary">tilS</name>
    <name evidence="8" type="ORF">FJY68_13795</name>
</gene>
<dbReference type="Proteomes" id="UP000779900">
    <property type="component" value="Unassembled WGS sequence"/>
</dbReference>
<feature type="binding site" evidence="6">
    <location>
        <begin position="33"/>
        <end position="38"/>
    </location>
    <ligand>
        <name>ATP</name>
        <dbReference type="ChEBI" id="CHEBI:30616"/>
    </ligand>
</feature>
<dbReference type="Pfam" id="PF01171">
    <property type="entry name" value="ATP_bind_3"/>
    <property type="match status" value="1"/>
</dbReference>
<dbReference type="GO" id="GO:0006400">
    <property type="term" value="P:tRNA modification"/>
    <property type="evidence" value="ECO:0007669"/>
    <property type="project" value="UniProtKB-UniRule"/>
</dbReference>
<feature type="domain" description="tRNA(Ile)-lysidine/2-thiocytidine synthase N-terminal" evidence="7">
    <location>
        <begin position="28"/>
        <end position="223"/>
    </location>
</feature>
<dbReference type="InterPro" id="IPR012094">
    <property type="entry name" value="tRNA_Ile_lys_synt"/>
</dbReference>
<dbReference type="PANTHER" id="PTHR43033:SF1">
    <property type="entry name" value="TRNA(ILE)-LYSIDINE SYNTHASE-RELATED"/>
    <property type="match status" value="1"/>
</dbReference>
<dbReference type="NCBIfam" id="TIGR02432">
    <property type="entry name" value="lysidine_TilS_N"/>
    <property type="match status" value="1"/>
</dbReference>
<dbReference type="Gene3D" id="3.40.50.620">
    <property type="entry name" value="HUPs"/>
    <property type="match status" value="1"/>
</dbReference>
<evidence type="ECO:0000256" key="5">
    <source>
        <dbReference type="ARBA" id="ARBA00048539"/>
    </source>
</evidence>
<evidence type="ECO:0000256" key="1">
    <source>
        <dbReference type="ARBA" id="ARBA00022598"/>
    </source>
</evidence>
<accession>A0A937XGD2</accession>
<reference evidence="8" key="1">
    <citation type="submission" date="2019-03" db="EMBL/GenBank/DDBJ databases">
        <title>Lake Tanganyika Metagenome-Assembled Genomes (MAGs).</title>
        <authorList>
            <person name="Tran P."/>
        </authorList>
    </citation>
    <scope>NUCLEOTIDE SEQUENCE</scope>
    <source>
        <strain evidence="8">K_DeepCast_150m_m2_040</strain>
    </source>
</reference>
<dbReference type="InterPro" id="IPR012795">
    <property type="entry name" value="tRNA_Ile_lys_synt_N"/>
</dbReference>
<keyword evidence="4 6" id="KW-0067">ATP-binding</keyword>
<comment type="subcellular location">
    <subcellularLocation>
        <location evidence="6">Cytoplasm</location>
    </subcellularLocation>
</comment>
<keyword evidence="3 6" id="KW-0547">Nucleotide-binding</keyword>
<dbReference type="AlphaFoldDB" id="A0A937XGD2"/>
<sequence>MSAGKLSVPGRFFTTVKEYGLLPEGSGVLAAVSGGADSVCLLDLLRLAQPRLKLSMAAFHLNHGLRATATRDEGFVSKLCRDWGVDLEVERTDVAGYAKRHKLGIEEAGRELRYRHMIRVARKRKCDFVALGHTANDNLETILLNLARGAGPRGLAGIPVTRKAGFCHKGTKAQRDSDVTFVRPLIDIERGALEQHLRARGIGWVEDESNEDVKYRRNLLRREVVPVLVRLNPNVVANARRAAQLLAEEGELLDGLAKEAVGEAAETDESGVRIDILKFKDYNDVLKRRVLKLVLPELDSQAVEGVLEFCNRDTGGRLALTCGVRAHRRRGMIEFERS</sequence>
<dbReference type="GO" id="GO:0005737">
    <property type="term" value="C:cytoplasm"/>
    <property type="evidence" value="ECO:0007669"/>
    <property type="project" value="UniProtKB-SubCell"/>
</dbReference>
<evidence type="ECO:0000256" key="4">
    <source>
        <dbReference type="ARBA" id="ARBA00022840"/>
    </source>
</evidence>
<comment type="catalytic activity">
    <reaction evidence="5 6">
        <text>cytidine(34) in tRNA(Ile2) + L-lysine + ATP = lysidine(34) in tRNA(Ile2) + AMP + diphosphate + H(+)</text>
        <dbReference type="Rhea" id="RHEA:43744"/>
        <dbReference type="Rhea" id="RHEA-COMP:10625"/>
        <dbReference type="Rhea" id="RHEA-COMP:10670"/>
        <dbReference type="ChEBI" id="CHEBI:15378"/>
        <dbReference type="ChEBI" id="CHEBI:30616"/>
        <dbReference type="ChEBI" id="CHEBI:32551"/>
        <dbReference type="ChEBI" id="CHEBI:33019"/>
        <dbReference type="ChEBI" id="CHEBI:82748"/>
        <dbReference type="ChEBI" id="CHEBI:83665"/>
        <dbReference type="ChEBI" id="CHEBI:456215"/>
        <dbReference type="EC" id="6.3.4.19"/>
    </reaction>
</comment>
<comment type="similarity">
    <text evidence="6">Belongs to the tRNA(Ile)-lysidine synthase family.</text>
</comment>